<evidence type="ECO:0000256" key="6">
    <source>
        <dbReference type="ARBA" id="ARBA00023040"/>
    </source>
</evidence>
<keyword evidence="2" id="KW-1003">Cell membrane</keyword>
<evidence type="ECO:0000256" key="2">
    <source>
        <dbReference type="ARBA" id="ARBA00022475"/>
    </source>
</evidence>
<dbReference type="InterPro" id="IPR000725">
    <property type="entry name" value="Olfact_rcpt"/>
</dbReference>
<feature type="domain" description="G-protein coupled receptors family 1 profile" evidence="11">
    <location>
        <begin position="39"/>
        <end position="288"/>
    </location>
</feature>
<feature type="transmembrane region" description="Helical" evidence="10">
    <location>
        <begin position="57"/>
        <end position="80"/>
    </location>
</feature>
<keyword evidence="13" id="KW-1185">Reference proteome</keyword>
<dbReference type="SUPFAM" id="SSF81321">
    <property type="entry name" value="Family A G protein-coupled receptor-like"/>
    <property type="match status" value="1"/>
</dbReference>
<evidence type="ECO:0000256" key="9">
    <source>
        <dbReference type="ARBA" id="ARBA00023224"/>
    </source>
</evidence>
<evidence type="ECO:0000256" key="8">
    <source>
        <dbReference type="ARBA" id="ARBA00023170"/>
    </source>
</evidence>
<dbReference type="Proteomes" id="UP001181693">
    <property type="component" value="Unassembled WGS sequence"/>
</dbReference>
<comment type="caution">
    <text evidence="12">The sequence shown here is derived from an EMBL/GenBank/DDBJ whole genome shotgun (WGS) entry which is preliminary data.</text>
</comment>
<organism evidence="12 13">
    <name type="scientific">Pyxicephalus adspersus</name>
    <name type="common">African bullfrog</name>
    <dbReference type="NCBI Taxonomy" id="30357"/>
    <lineage>
        <taxon>Eukaryota</taxon>
        <taxon>Metazoa</taxon>
        <taxon>Chordata</taxon>
        <taxon>Craniata</taxon>
        <taxon>Vertebrata</taxon>
        <taxon>Euteleostomi</taxon>
        <taxon>Amphibia</taxon>
        <taxon>Batrachia</taxon>
        <taxon>Anura</taxon>
        <taxon>Neobatrachia</taxon>
        <taxon>Ranoidea</taxon>
        <taxon>Pyxicephalidae</taxon>
        <taxon>Pyxicephalinae</taxon>
        <taxon>Pyxicephalus</taxon>
    </lineage>
</organism>
<evidence type="ECO:0000256" key="7">
    <source>
        <dbReference type="ARBA" id="ARBA00023136"/>
    </source>
</evidence>
<dbReference type="InterPro" id="IPR000276">
    <property type="entry name" value="GPCR_Rhodpsn"/>
</dbReference>
<accession>A0AAV2ZM64</accession>
<evidence type="ECO:0000259" key="11">
    <source>
        <dbReference type="PROSITE" id="PS50262"/>
    </source>
</evidence>
<dbReference type="PANTHER" id="PTHR26452">
    <property type="entry name" value="OLFACTORY RECEPTOR"/>
    <property type="match status" value="1"/>
</dbReference>
<dbReference type="PROSITE" id="PS50262">
    <property type="entry name" value="G_PROTEIN_RECEP_F1_2"/>
    <property type="match status" value="1"/>
</dbReference>
<feature type="transmembrane region" description="Helical" evidence="10">
    <location>
        <begin position="271"/>
        <end position="291"/>
    </location>
</feature>
<dbReference type="Gene3D" id="1.20.1070.10">
    <property type="entry name" value="Rhodopsin 7-helix transmembrane proteins"/>
    <property type="match status" value="1"/>
</dbReference>
<keyword evidence="4" id="KW-0552">Olfaction</keyword>
<name>A0AAV2ZM64_PYXAD</name>
<dbReference type="InterPro" id="IPR050516">
    <property type="entry name" value="Olfactory_GPCR"/>
</dbReference>
<dbReference type="CDD" id="cd13954">
    <property type="entry name" value="7tmA_OR"/>
    <property type="match status" value="1"/>
</dbReference>
<evidence type="ECO:0000256" key="5">
    <source>
        <dbReference type="ARBA" id="ARBA00022989"/>
    </source>
</evidence>
<feature type="transmembrane region" description="Helical" evidence="10">
    <location>
        <begin position="139"/>
        <end position="161"/>
    </location>
</feature>
<feature type="transmembrane region" description="Helical" evidence="10">
    <location>
        <begin position="235"/>
        <end position="259"/>
    </location>
</feature>
<dbReference type="Pfam" id="PF13853">
    <property type="entry name" value="7tm_4"/>
    <property type="match status" value="1"/>
</dbReference>
<sequence length="311" mass="35617">MENDTSSKAFHLLFFPSVSGNRLLFFFVFFFLYLTGLLVNCTIIIVIYHSQHLHSPLYLFLCNLSIVDILYTTVNVPKLLDMLLFDQNTMSFHHCFTQLFFWWGCASTEDILLFTMAYDRYVAICKPLHYHSVFSGKNCLKLIIVIWFSGSFNSLLVTIAASKMSFCQSTIIEQYFCDAKALLKISCTGTKLFYIVICIELLVFGLCPFLCTVISYMKIIRVILHMSHKDGRHKAFNTCSSHLTVISVFYGTIFSTYMMPPARHLVDVEQGLSILFTAVVPVLNPLIYSLPNKEVKRALIKLARGKYDLSK</sequence>
<dbReference type="PRINTS" id="PR00245">
    <property type="entry name" value="OLFACTORYR"/>
</dbReference>
<comment type="subcellular location">
    <subcellularLocation>
        <location evidence="1">Cell membrane</location>
        <topology evidence="1">Multi-pass membrane protein</topology>
    </subcellularLocation>
</comment>
<keyword evidence="9" id="KW-0807">Transducer</keyword>
<proteinExistence type="predicted"/>
<gene>
    <name evidence="12" type="ORF">GDO54_015008</name>
</gene>
<dbReference type="PRINTS" id="PR00237">
    <property type="entry name" value="GPCRRHODOPSN"/>
</dbReference>
<evidence type="ECO:0000256" key="10">
    <source>
        <dbReference type="SAM" id="Phobius"/>
    </source>
</evidence>
<keyword evidence="8" id="KW-0675">Receptor</keyword>
<evidence type="ECO:0000256" key="1">
    <source>
        <dbReference type="ARBA" id="ARBA00004651"/>
    </source>
</evidence>
<evidence type="ECO:0000313" key="13">
    <source>
        <dbReference type="Proteomes" id="UP001181693"/>
    </source>
</evidence>
<feature type="transmembrane region" description="Helical" evidence="10">
    <location>
        <begin position="23"/>
        <end position="48"/>
    </location>
</feature>
<keyword evidence="7 10" id="KW-0472">Membrane</keyword>
<dbReference type="FunFam" id="1.20.1070.10:FF:000015">
    <property type="entry name" value="Olfactory receptor"/>
    <property type="match status" value="1"/>
</dbReference>
<dbReference type="GO" id="GO:0004930">
    <property type="term" value="F:G protein-coupled receptor activity"/>
    <property type="evidence" value="ECO:0007669"/>
    <property type="project" value="UniProtKB-KW"/>
</dbReference>
<dbReference type="EMBL" id="DYDO01000008">
    <property type="protein sequence ID" value="DBA19141.1"/>
    <property type="molecule type" value="Genomic_DNA"/>
</dbReference>
<dbReference type="GO" id="GO:0004984">
    <property type="term" value="F:olfactory receptor activity"/>
    <property type="evidence" value="ECO:0007669"/>
    <property type="project" value="InterPro"/>
</dbReference>
<keyword evidence="4" id="KW-0716">Sensory transduction</keyword>
<dbReference type="GO" id="GO:0005886">
    <property type="term" value="C:plasma membrane"/>
    <property type="evidence" value="ECO:0007669"/>
    <property type="project" value="UniProtKB-SubCell"/>
</dbReference>
<evidence type="ECO:0000313" key="12">
    <source>
        <dbReference type="EMBL" id="DBA19141.1"/>
    </source>
</evidence>
<keyword evidence="5 10" id="KW-1133">Transmembrane helix</keyword>
<evidence type="ECO:0000256" key="3">
    <source>
        <dbReference type="ARBA" id="ARBA00022692"/>
    </source>
</evidence>
<evidence type="ECO:0000256" key="4">
    <source>
        <dbReference type="ARBA" id="ARBA00022725"/>
    </source>
</evidence>
<protein>
    <recommendedName>
        <fullName evidence="11">G-protein coupled receptors family 1 profile domain-containing protein</fullName>
    </recommendedName>
</protein>
<keyword evidence="6" id="KW-0297">G-protein coupled receptor</keyword>
<dbReference type="AlphaFoldDB" id="A0AAV2ZM64"/>
<feature type="transmembrane region" description="Helical" evidence="10">
    <location>
        <begin position="100"/>
        <end position="118"/>
    </location>
</feature>
<keyword evidence="3 10" id="KW-0812">Transmembrane</keyword>
<reference evidence="12" key="1">
    <citation type="thesis" date="2020" institute="ProQuest LLC" country="789 East Eisenhower Parkway, Ann Arbor, MI, USA">
        <title>Comparative Genomics and Chromosome Evolution.</title>
        <authorList>
            <person name="Mudd A.B."/>
        </authorList>
    </citation>
    <scope>NUCLEOTIDE SEQUENCE</scope>
    <source>
        <strain evidence="12">1538</strain>
        <tissue evidence="12">Blood</tissue>
    </source>
</reference>
<feature type="transmembrane region" description="Helical" evidence="10">
    <location>
        <begin position="192"/>
        <end position="214"/>
    </location>
</feature>
<dbReference type="InterPro" id="IPR017452">
    <property type="entry name" value="GPCR_Rhodpsn_7TM"/>
</dbReference>